<evidence type="ECO:0000256" key="7">
    <source>
        <dbReference type="ARBA" id="ARBA00023136"/>
    </source>
</evidence>
<dbReference type="PROSITE" id="PS51837">
    <property type="entry name" value="LITAF"/>
    <property type="match status" value="1"/>
</dbReference>
<keyword evidence="9" id="KW-1133">Transmembrane helix</keyword>
<reference evidence="11 12" key="2">
    <citation type="submission" date="2018-11" db="EMBL/GenBank/DDBJ databases">
        <authorList>
            <consortium name="Pathogen Informatics"/>
        </authorList>
    </citation>
    <scope>NUCLEOTIDE SEQUENCE [LARGE SCALE GENOMIC DNA]</scope>
</reference>
<dbReference type="Proteomes" id="UP000270296">
    <property type="component" value="Unassembled WGS sequence"/>
</dbReference>
<keyword evidence="5" id="KW-0479">Metal-binding</keyword>
<evidence type="ECO:0000256" key="8">
    <source>
        <dbReference type="SAM" id="MobiDB-lite"/>
    </source>
</evidence>
<evidence type="ECO:0000256" key="2">
    <source>
        <dbReference type="ARBA" id="ARBA00004481"/>
    </source>
</evidence>
<keyword evidence="7 9" id="KW-0472">Membrane</keyword>
<evidence type="ECO:0000256" key="4">
    <source>
        <dbReference type="ARBA" id="ARBA00005975"/>
    </source>
</evidence>
<dbReference type="SMART" id="SM00714">
    <property type="entry name" value="LITAF"/>
    <property type="match status" value="1"/>
</dbReference>
<sequence length="115" mass="12593">MASEKQGVPLHSDAPHPYAPNPPYPQPAQYETTVIITAPTLGPGPTNVQCPHCTSMVLTETIPTAGTLSWLICILCLIFGLWFGCCLIPFCVPALQDVEHRCPNCKVIIGFYRRI</sequence>
<dbReference type="WBParaSite" id="SBAD_0000627101-mRNA-1">
    <property type="protein sequence ID" value="SBAD_0000627101-mRNA-1"/>
    <property type="gene ID" value="SBAD_0000627101"/>
</dbReference>
<evidence type="ECO:0000256" key="3">
    <source>
        <dbReference type="ARBA" id="ARBA00004630"/>
    </source>
</evidence>
<feature type="region of interest" description="Disordered" evidence="8">
    <location>
        <begin position="1"/>
        <end position="27"/>
    </location>
</feature>
<organism evidence="13">
    <name type="scientific">Soboliphyme baturini</name>
    <dbReference type="NCBI Taxonomy" id="241478"/>
    <lineage>
        <taxon>Eukaryota</taxon>
        <taxon>Metazoa</taxon>
        <taxon>Ecdysozoa</taxon>
        <taxon>Nematoda</taxon>
        <taxon>Enoplea</taxon>
        <taxon>Dorylaimia</taxon>
        <taxon>Dioctophymatida</taxon>
        <taxon>Dioctophymatoidea</taxon>
        <taxon>Soboliphymatidae</taxon>
        <taxon>Soboliphyme</taxon>
    </lineage>
</organism>
<dbReference type="GO" id="GO:0031902">
    <property type="term" value="C:late endosome membrane"/>
    <property type="evidence" value="ECO:0007669"/>
    <property type="project" value="UniProtKB-SubCell"/>
</dbReference>
<dbReference type="AlphaFoldDB" id="A0A183IQY8"/>
<keyword evidence="12" id="KW-1185">Reference proteome</keyword>
<feature type="transmembrane region" description="Helical" evidence="9">
    <location>
        <begin position="68"/>
        <end position="92"/>
    </location>
</feature>
<evidence type="ECO:0000256" key="9">
    <source>
        <dbReference type="SAM" id="Phobius"/>
    </source>
</evidence>
<keyword evidence="6" id="KW-0862">Zinc</keyword>
<dbReference type="PANTHER" id="PTHR23292">
    <property type="entry name" value="LIPOPOLYSACCHARIDE-INDUCED TUMOR NECROSIS FACTOR-ALPHA FACTOR"/>
    <property type="match status" value="1"/>
</dbReference>
<dbReference type="InterPro" id="IPR006629">
    <property type="entry name" value="LITAF"/>
</dbReference>
<dbReference type="EMBL" id="UZAM01009433">
    <property type="protein sequence ID" value="VDP09026.1"/>
    <property type="molecule type" value="Genomic_DNA"/>
</dbReference>
<comment type="similarity">
    <text evidence="4">Belongs to the CDIP1/LITAF family.</text>
</comment>
<dbReference type="GO" id="GO:0008270">
    <property type="term" value="F:zinc ion binding"/>
    <property type="evidence" value="ECO:0007669"/>
    <property type="project" value="TreeGrafter"/>
</dbReference>
<evidence type="ECO:0000256" key="5">
    <source>
        <dbReference type="ARBA" id="ARBA00022723"/>
    </source>
</evidence>
<proteinExistence type="inferred from homology"/>
<dbReference type="PANTHER" id="PTHR23292:SF6">
    <property type="entry name" value="FI16602P1-RELATED"/>
    <property type="match status" value="1"/>
</dbReference>
<dbReference type="GO" id="GO:0005765">
    <property type="term" value="C:lysosomal membrane"/>
    <property type="evidence" value="ECO:0007669"/>
    <property type="project" value="UniProtKB-SubCell"/>
</dbReference>
<comment type="subcellular location">
    <subcellularLocation>
        <location evidence="2">Endosome membrane</location>
        <topology evidence="2">Peripheral membrane protein</topology>
    </subcellularLocation>
    <subcellularLocation>
        <location evidence="1">Late endosome membrane</location>
    </subcellularLocation>
    <subcellularLocation>
        <location evidence="3">Lysosome membrane</location>
        <topology evidence="3">Peripheral membrane protein</topology>
        <orientation evidence="3">Cytoplasmic side</orientation>
    </subcellularLocation>
</comment>
<dbReference type="InterPro" id="IPR037519">
    <property type="entry name" value="LITAF_fam"/>
</dbReference>
<protein>
    <submittedName>
        <fullName evidence="13">LITAF domain-containing protein</fullName>
    </submittedName>
</protein>
<reference evidence="13" key="1">
    <citation type="submission" date="2016-06" db="UniProtKB">
        <authorList>
            <consortium name="WormBaseParasite"/>
        </authorList>
    </citation>
    <scope>IDENTIFICATION</scope>
</reference>
<evidence type="ECO:0000256" key="1">
    <source>
        <dbReference type="ARBA" id="ARBA00004414"/>
    </source>
</evidence>
<evidence type="ECO:0000313" key="11">
    <source>
        <dbReference type="EMBL" id="VDP09026.1"/>
    </source>
</evidence>
<evidence type="ECO:0000256" key="6">
    <source>
        <dbReference type="ARBA" id="ARBA00022833"/>
    </source>
</evidence>
<evidence type="ECO:0000313" key="12">
    <source>
        <dbReference type="Proteomes" id="UP000270296"/>
    </source>
</evidence>
<keyword evidence="9" id="KW-0812">Transmembrane</keyword>
<feature type="domain" description="LITAF" evidence="10">
    <location>
        <begin position="30"/>
        <end position="114"/>
    </location>
</feature>
<dbReference type="Pfam" id="PF10601">
    <property type="entry name" value="zf-LITAF-like"/>
    <property type="match status" value="1"/>
</dbReference>
<accession>A0A183IQY8</accession>
<evidence type="ECO:0000259" key="10">
    <source>
        <dbReference type="PROSITE" id="PS51837"/>
    </source>
</evidence>
<gene>
    <name evidence="11" type="ORF">SBAD_LOCUS6035</name>
</gene>
<evidence type="ECO:0000313" key="13">
    <source>
        <dbReference type="WBParaSite" id="SBAD_0000627101-mRNA-1"/>
    </source>
</evidence>
<dbReference type="OrthoDB" id="5852176at2759"/>
<feature type="compositionally biased region" description="Pro residues" evidence="8">
    <location>
        <begin position="17"/>
        <end position="26"/>
    </location>
</feature>
<name>A0A183IQY8_9BILA</name>